<dbReference type="Gene3D" id="1.20.1300.10">
    <property type="entry name" value="Fumarate reductase/succinate dehydrogenase, transmembrane subunit"/>
    <property type="match status" value="1"/>
</dbReference>
<evidence type="ECO:0000256" key="1">
    <source>
        <dbReference type="SAM" id="Phobius"/>
    </source>
</evidence>
<keyword evidence="3" id="KW-1185">Reference proteome</keyword>
<feature type="transmembrane region" description="Helical" evidence="1">
    <location>
        <begin position="71"/>
        <end position="91"/>
    </location>
</feature>
<dbReference type="InterPro" id="IPR011138">
    <property type="entry name" value="Cytochrome_b-558"/>
</dbReference>
<feature type="transmembrane region" description="Helical" evidence="1">
    <location>
        <begin position="164"/>
        <end position="185"/>
    </location>
</feature>
<keyword evidence="1" id="KW-0812">Transmembrane</keyword>
<name>A0ABU9E8N7_9BACT</name>
<dbReference type="SUPFAM" id="SSF81343">
    <property type="entry name" value="Fumarate reductase respiratory complex transmembrane subunits"/>
    <property type="match status" value="1"/>
</dbReference>
<evidence type="ECO:0000313" key="2">
    <source>
        <dbReference type="EMBL" id="MEK9501103.1"/>
    </source>
</evidence>
<feature type="transmembrane region" description="Helical" evidence="1">
    <location>
        <begin position="16"/>
        <end position="35"/>
    </location>
</feature>
<evidence type="ECO:0000313" key="3">
    <source>
        <dbReference type="Proteomes" id="UP001484239"/>
    </source>
</evidence>
<reference evidence="2 3" key="1">
    <citation type="submission" date="2024-02" db="EMBL/GenBank/DDBJ databases">
        <title>A novel Gemmatimonadota bacterium.</title>
        <authorList>
            <person name="Du Z.-J."/>
            <person name="Ye Y.-Q."/>
        </authorList>
    </citation>
    <scope>NUCLEOTIDE SEQUENCE [LARGE SCALE GENOMIC DNA]</scope>
    <source>
        <strain evidence="2 3">DH-20</strain>
    </source>
</reference>
<sequence>MQRVVTLYRSTVGKKVLMALSGIVLFGFVLVHMIGNLKILQGMNDEGVYAMDAYGAFLRDIGYPLVPHEGVLWLTRLVLLAAIGIHIWAAVQLSSRSRAARSVGYKKVDDQSFSFASRTMRWGGIILALFIVYHILHFTTGQAHPDFEHGAVFRNYVIAFQNPLVFGVYLLAQAALCFHLYHGVWSVFQTLGANHPRYNHLRRPFAVGYALVVFVGFMIPPVLVLTGAISL</sequence>
<dbReference type="InterPro" id="IPR034804">
    <property type="entry name" value="SQR/QFR_C/D"/>
</dbReference>
<keyword evidence="1" id="KW-1133">Transmembrane helix</keyword>
<organism evidence="2 3">
    <name type="scientific">Gaopeijia maritima</name>
    <dbReference type="NCBI Taxonomy" id="3119007"/>
    <lineage>
        <taxon>Bacteria</taxon>
        <taxon>Pseudomonadati</taxon>
        <taxon>Gemmatimonadota</taxon>
        <taxon>Longimicrobiia</taxon>
        <taxon>Gaopeijiales</taxon>
        <taxon>Gaopeijiaceae</taxon>
        <taxon>Gaopeijia</taxon>
    </lineage>
</organism>
<feature type="transmembrane region" description="Helical" evidence="1">
    <location>
        <begin position="122"/>
        <end position="144"/>
    </location>
</feature>
<dbReference type="CDD" id="cd03498">
    <property type="entry name" value="SQR_TypeB_2_TM"/>
    <property type="match status" value="1"/>
</dbReference>
<feature type="transmembrane region" description="Helical" evidence="1">
    <location>
        <begin position="206"/>
        <end position="229"/>
    </location>
</feature>
<gene>
    <name evidence="2" type="ORF">WI372_08950</name>
</gene>
<dbReference type="NCBIfam" id="TIGR02046">
    <property type="entry name" value="sdhC_b558_fam"/>
    <property type="match status" value="1"/>
</dbReference>
<dbReference type="Proteomes" id="UP001484239">
    <property type="component" value="Unassembled WGS sequence"/>
</dbReference>
<accession>A0ABU9E8N7</accession>
<dbReference type="EMBL" id="JBBHLI010000004">
    <property type="protein sequence ID" value="MEK9501103.1"/>
    <property type="molecule type" value="Genomic_DNA"/>
</dbReference>
<proteinExistence type="predicted"/>
<keyword evidence="1" id="KW-0472">Membrane</keyword>
<comment type="caution">
    <text evidence="2">The sequence shown here is derived from an EMBL/GenBank/DDBJ whole genome shotgun (WGS) entry which is preliminary data.</text>
</comment>
<protein>
    <submittedName>
        <fullName evidence="2">Succinate dehydrogenase cytochrome b subunit</fullName>
    </submittedName>
</protein>
<dbReference type="RefSeq" id="WP_405277151.1">
    <property type="nucleotide sequence ID" value="NZ_CP144380.1"/>
</dbReference>